<evidence type="ECO:0000313" key="4">
    <source>
        <dbReference type="Proteomes" id="UP000017842"/>
    </source>
</evidence>
<dbReference type="InterPro" id="IPR000120">
    <property type="entry name" value="Amidase"/>
</dbReference>
<dbReference type="GO" id="GO:0004039">
    <property type="term" value="F:allophanate hydrolase activity"/>
    <property type="evidence" value="ECO:0007669"/>
    <property type="project" value="UniProtKB-EC"/>
</dbReference>
<feature type="domain" description="Allophanate hydrolase C-terminal" evidence="2">
    <location>
        <begin position="480"/>
        <end position="601"/>
    </location>
</feature>
<keyword evidence="4" id="KW-1185">Reference proteome</keyword>
<dbReference type="Gene3D" id="3.90.1300.10">
    <property type="entry name" value="Amidase signature (AS) domain"/>
    <property type="match status" value="1"/>
</dbReference>
<dbReference type="EC" id="3.5.1.54" evidence="3"/>
<dbReference type="Proteomes" id="UP000017842">
    <property type="component" value="Unassembled WGS sequence"/>
</dbReference>
<evidence type="ECO:0000313" key="3">
    <source>
        <dbReference type="EMBL" id="ESS71786.1"/>
    </source>
</evidence>
<dbReference type="RefSeq" id="WP_023495170.1">
    <property type="nucleotide sequence ID" value="NZ_AYLO01000086.1"/>
</dbReference>
<dbReference type="SUPFAM" id="SSF75304">
    <property type="entry name" value="Amidase signature (AS) enzymes"/>
    <property type="match status" value="1"/>
</dbReference>
<protein>
    <submittedName>
        <fullName evidence="3">Allophanate hydrolase AtzF</fullName>
        <ecNumber evidence="3">3.5.1.54</ecNumber>
    </submittedName>
</protein>
<keyword evidence="3" id="KW-0378">Hydrolase</keyword>
<reference evidence="3 4" key="1">
    <citation type="journal article" date="2013" name="Genome Announc.">
        <title>Draft Genome Sequence of the Methanotrophic Gammaproteobacterium Methyloglobulus morosus DSM 22980 Strain KoM1.</title>
        <authorList>
            <person name="Poehlein A."/>
            <person name="Deutzmann J.S."/>
            <person name="Daniel R."/>
            <person name="Simeonova D.D."/>
        </authorList>
    </citation>
    <scope>NUCLEOTIDE SEQUENCE [LARGE SCALE GENOMIC DNA]</scope>
    <source>
        <strain evidence="3 4">KoM1</strain>
    </source>
</reference>
<dbReference type="NCBIfam" id="TIGR02713">
    <property type="entry name" value="allophanate_hyd"/>
    <property type="match status" value="1"/>
</dbReference>
<dbReference type="EMBL" id="AYLO01000086">
    <property type="protein sequence ID" value="ESS71786.1"/>
    <property type="molecule type" value="Genomic_DNA"/>
</dbReference>
<dbReference type="InterPro" id="IPR053844">
    <property type="entry name" value="AH_C"/>
</dbReference>
<name>V5DWR8_9GAMM</name>
<dbReference type="PANTHER" id="PTHR11895">
    <property type="entry name" value="TRANSAMIDASE"/>
    <property type="match status" value="1"/>
</dbReference>
<dbReference type="InterPro" id="IPR036928">
    <property type="entry name" value="AS_sf"/>
</dbReference>
<dbReference type="Gene3D" id="3.10.490.10">
    <property type="entry name" value="Gamma-glutamyl cyclotransferase-like"/>
    <property type="match status" value="1"/>
</dbReference>
<evidence type="ECO:0000259" key="1">
    <source>
        <dbReference type="Pfam" id="PF01425"/>
    </source>
</evidence>
<proteinExistence type="predicted"/>
<organism evidence="3 4">
    <name type="scientific">Methyloglobulus morosus KoM1</name>
    <dbReference type="NCBI Taxonomy" id="1116472"/>
    <lineage>
        <taxon>Bacteria</taxon>
        <taxon>Pseudomonadati</taxon>
        <taxon>Pseudomonadota</taxon>
        <taxon>Gammaproteobacteria</taxon>
        <taxon>Methylococcales</taxon>
        <taxon>Methylococcaceae</taxon>
        <taxon>Methyloglobulus</taxon>
    </lineage>
</organism>
<feature type="domain" description="Amidase" evidence="1">
    <location>
        <begin position="55"/>
        <end position="445"/>
    </location>
</feature>
<sequence length="609" mass="66990">MKTAINGLSLYLIKLRKAYLSRTLTVSEVIHDILGRVADFKDYNIWISLRNPGTLLSEAKRLEQFDPEQLPLYGIPFAIKDNIDFDGLPTTAACPDFSYLPQQTAFAVQLLIDAGAVLIGKTNMDQFATGLNGTRSPEPYGICKNALNPDYIAGGSSSGSAVAVALDIVSFSLGTDTAGSGRVPAAFNHIVGLKPTRGLISCSGVVPACKSLDCVSIFTHTAAEAEYLLDILLPYDLNDRYARDERLLESRQVVGKDSKLRFGVPKSDQLNFFGDEESAALFNQAIAALKTLGEVVEVDFQPFLESAALLYGGPWVAERYAGIQHFIETQPEALLPVIRQVLSTAQDKTAIDAFNAFHRLQTLKRQAHETLSGLSCMVTPTAPRIYRIDEMLADPVTLNSNLGYYTNFMNLLDLCAVAIPSGFYTNGLPFGITLFGTALSDRRLLGYAQHIEELHQPYPTQTEPNDNPDLSMPPSTRYRRIAVCGAHMHGLALNQQLLALGARFYATARTSANYRLYALAIAPPERPGLVRDEAQGQHIALELWELPKEHWSAFIGNINSPLCLGSVELENGRWEYGFLCENYPITHSVEITHFGGWRNYQKAKSTEGS</sequence>
<dbReference type="Pfam" id="PF21986">
    <property type="entry name" value="AH_C"/>
    <property type="match status" value="1"/>
</dbReference>
<gene>
    <name evidence="3" type="primary">atzF</name>
    <name evidence="3" type="ORF">MGMO_89c00120</name>
</gene>
<dbReference type="Gene3D" id="1.20.58.1700">
    <property type="match status" value="1"/>
</dbReference>
<dbReference type="OrthoDB" id="8872210at2"/>
<dbReference type="InterPro" id="IPR023631">
    <property type="entry name" value="Amidase_dom"/>
</dbReference>
<evidence type="ECO:0000259" key="2">
    <source>
        <dbReference type="Pfam" id="PF21986"/>
    </source>
</evidence>
<dbReference type="NCBIfam" id="NF006043">
    <property type="entry name" value="PRK08186.1"/>
    <property type="match status" value="1"/>
</dbReference>
<dbReference type="STRING" id="1116472.MGMO_89c00120"/>
<dbReference type="PATRIC" id="fig|1116472.3.peg.2455"/>
<dbReference type="PANTHER" id="PTHR11895:SF169">
    <property type="entry name" value="GLUTAMYL-TRNA(GLN) AMIDOTRANSFERASE"/>
    <property type="match status" value="1"/>
</dbReference>
<dbReference type="eggNOG" id="COG0154">
    <property type="taxonomic scope" value="Bacteria"/>
</dbReference>
<comment type="caution">
    <text evidence="3">The sequence shown here is derived from an EMBL/GenBank/DDBJ whole genome shotgun (WGS) entry which is preliminary data.</text>
</comment>
<accession>V5DWR8</accession>
<dbReference type="Pfam" id="PF01425">
    <property type="entry name" value="Amidase"/>
    <property type="match status" value="1"/>
</dbReference>
<dbReference type="InterPro" id="IPR014085">
    <property type="entry name" value="Allophanate_hydrolase"/>
</dbReference>
<dbReference type="AlphaFoldDB" id="V5DWR8"/>